<feature type="transmembrane region" description="Helical" evidence="1">
    <location>
        <begin position="335"/>
        <end position="352"/>
    </location>
</feature>
<dbReference type="RefSeq" id="WP_135621210.1">
    <property type="nucleotide sequence ID" value="NZ_RQGG01000051.1"/>
</dbReference>
<comment type="caution">
    <text evidence="3">The sequence shown here is derived from an EMBL/GenBank/DDBJ whole genome shotgun (WGS) entry which is preliminary data.</text>
</comment>
<evidence type="ECO:0000313" key="3">
    <source>
        <dbReference type="EMBL" id="TGL46789.1"/>
    </source>
</evidence>
<gene>
    <name evidence="3" type="ORF">EHQ59_17295</name>
</gene>
<keyword evidence="1" id="KW-0472">Membrane</keyword>
<dbReference type="Pfam" id="PF12770">
    <property type="entry name" value="CHAT"/>
    <property type="match status" value="1"/>
</dbReference>
<sequence length="458" mass="53134">MKIRILSKYSDQGISDGECFWEEKQNQLGTVEKTTSFSGNLLIEFQKDWSIFVERILAQNPKKEEFWEKLDKKSDNLEQIVFGKTTPIWRTPGFVGKIQILVDPEFSPIPWEVLKTKQGYLFQDPNFKRGIRIQTNEKEMIKKSNVALIICNPVKSNLEHTVNEECATLYPILEKKLPLRILKQNHLTKIRFIEEMNSVKYLHYAGHTEKNGIPLFNEQFLSMNEISSRSFSHLDLVFFNSCYSSFDSKNQSGLTTSFLKAGAKEVIGFLYPVETNLAKEIGISFWKHFLDSKNAEKSLNKIRNQLLKGSGREIITAISLVQFSTTSKIGNSKRILSLVFGILSILFFLFLSKSSNEKQEIDTTKTMEERLEKKLVQKEKTKSSLPKETKENFRTKDPLFQKIQNLSHKEFKKQAILFLETKHALLDESHKREILESILSEDSSEEKMFYEFKTRSGF</sequence>
<protein>
    <submittedName>
        <fullName evidence="3">CHAT domain-containing protein</fullName>
    </submittedName>
</protein>
<keyword evidence="4" id="KW-1185">Reference proteome</keyword>
<accession>A0A4R9JNN5</accession>
<evidence type="ECO:0000256" key="1">
    <source>
        <dbReference type="SAM" id="Phobius"/>
    </source>
</evidence>
<organism evidence="3 4">
    <name type="scientific">Leptospira kemamanensis</name>
    <dbReference type="NCBI Taxonomy" id="2484942"/>
    <lineage>
        <taxon>Bacteria</taxon>
        <taxon>Pseudomonadati</taxon>
        <taxon>Spirochaetota</taxon>
        <taxon>Spirochaetia</taxon>
        <taxon>Leptospirales</taxon>
        <taxon>Leptospiraceae</taxon>
        <taxon>Leptospira</taxon>
    </lineage>
</organism>
<feature type="domain" description="CHAT" evidence="2">
    <location>
        <begin position="97"/>
        <end position="313"/>
    </location>
</feature>
<evidence type="ECO:0000259" key="2">
    <source>
        <dbReference type="Pfam" id="PF12770"/>
    </source>
</evidence>
<keyword evidence="1" id="KW-0812">Transmembrane</keyword>
<keyword evidence="1" id="KW-1133">Transmembrane helix</keyword>
<name>A0A4R9JNN5_9LEPT</name>
<dbReference type="InterPro" id="IPR024983">
    <property type="entry name" value="CHAT_dom"/>
</dbReference>
<proteinExistence type="predicted"/>
<dbReference type="Proteomes" id="UP000297609">
    <property type="component" value="Unassembled WGS sequence"/>
</dbReference>
<dbReference type="OrthoDB" id="317533at2"/>
<reference evidence="3" key="1">
    <citation type="journal article" date="2019" name="PLoS Negl. Trop. Dis.">
        <title>Revisiting the worldwide diversity of Leptospira species in the environment.</title>
        <authorList>
            <person name="Vincent A.T."/>
            <person name="Schiettekatte O."/>
            <person name="Bourhy P."/>
            <person name="Veyrier F.J."/>
            <person name="Picardeau M."/>
        </authorList>
    </citation>
    <scope>NUCLEOTIDE SEQUENCE [LARGE SCALE GENOMIC DNA]</scope>
    <source>
        <strain evidence="3">201702454</strain>
    </source>
</reference>
<dbReference type="AlphaFoldDB" id="A0A4R9JNN5"/>
<evidence type="ECO:0000313" key="4">
    <source>
        <dbReference type="Proteomes" id="UP000297609"/>
    </source>
</evidence>
<dbReference type="EMBL" id="RQGG01000051">
    <property type="protein sequence ID" value="TGL46789.1"/>
    <property type="molecule type" value="Genomic_DNA"/>
</dbReference>